<sequence>MKLLFNIGGIGIHLFGITMALGIVAGLYIVVREVKRKGLELEKTFDLAFYTIIVGVVGARLNYILAFNPSFYFNNPKEIFMIQNGGLSIQGALIAGIVFAIWYMKRNGMPVWKTADAFAPGIILGQGIGRVGCDVFGIPMTGQWFWGINIGGQLLHPAQMYEAILNYILFLILWSKRKNTRYNGQLFVMYFIGFSMNRFIVEFFRENPLVIGRLSVAHVYSLIFIAVAILLDRFLQNLSQKTQTSVANDTTQEKKKIEQNKEFLLSIITIGILTILSLFIYYNVHL</sequence>
<dbReference type="NCBIfam" id="TIGR00544">
    <property type="entry name" value="lgt"/>
    <property type="match status" value="1"/>
</dbReference>
<dbReference type="RefSeq" id="WP_213166466.1">
    <property type="nucleotide sequence ID" value="NZ_CP058559.1"/>
</dbReference>
<feature type="transmembrane region" description="Helical" evidence="7">
    <location>
        <begin position="158"/>
        <end position="174"/>
    </location>
</feature>
<dbReference type="GO" id="GO:0042158">
    <property type="term" value="P:lipoprotein biosynthetic process"/>
    <property type="evidence" value="ECO:0007669"/>
    <property type="project" value="UniProtKB-UniRule"/>
</dbReference>
<feature type="transmembrane region" description="Helical" evidence="7">
    <location>
        <begin position="12"/>
        <end position="31"/>
    </location>
</feature>
<evidence type="ECO:0000256" key="4">
    <source>
        <dbReference type="ARBA" id="ARBA00022692"/>
    </source>
</evidence>
<dbReference type="HAMAP" id="MF_01147">
    <property type="entry name" value="Lgt"/>
    <property type="match status" value="1"/>
</dbReference>
<dbReference type="GO" id="GO:0005886">
    <property type="term" value="C:plasma membrane"/>
    <property type="evidence" value="ECO:0007669"/>
    <property type="project" value="UniProtKB-SubCell"/>
</dbReference>
<evidence type="ECO:0000256" key="3">
    <source>
        <dbReference type="ARBA" id="ARBA00022679"/>
    </source>
</evidence>
<dbReference type="InterPro" id="IPR001640">
    <property type="entry name" value="Lgt"/>
</dbReference>
<dbReference type="Proteomes" id="UP000516160">
    <property type="component" value="Chromosome"/>
</dbReference>
<dbReference type="EMBL" id="CP058559">
    <property type="protein sequence ID" value="QNO16069.1"/>
    <property type="molecule type" value="Genomic_DNA"/>
</dbReference>
<feature type="transmembrane region" description="Helical" evidence="7">
    <location>
        <begin position="210"/>
        <end position="231"/>
    </location>
</feature>
<feature type="transmembrane region" description="Helical" evidence="7">
    <location>
        <begin position="263"/>
        <end position="282"/>
    </location>
</feature>
<keyword evidence="8" id="KW-0449">Lipoprotein</keyword>
<protein>
    <recommendedName>
        <fullName evidence="7">Phosphatidylglycerol--prolipoprotein diacylglyceryl transferase</fullName>
        <ecNumber evidence="7">2.5.1.145</ecNumber>
    </recommendedName>
</protein>
<evidence type="ECO:0000256" key="5">
    <source>
        <dbReference type="ARBA" id="ARBA00022989"/>
    </source>
</evidence>
<keyword evidence="4 7" id="KW-0812">Transmembrane</keyword>
<feature type="transmembrane region" description="Helical" evidence="7">
    <location>
        <begin position="47"/>
        <end position="67"/>
    </location>
</feature>
<keyword evidence="2 7" id="KW-1003">Cell membrane</keyword>
<gene>
    <name evidence="7 8" type="primary">lgt</name>
    <name evidence="8" type="ORF">HYG86_15485</name>
</gene>
<feature type="transmembrane region" description="Helical" evidence="7">
    <location>
        <begin position="117"/>
        <end position="138"/>
    </location>
</feature>
<keyword evidence="9" id="KW-1185">Reference proteome</keyword>
<evidence type="ECO:0000256" key="1">
    <source>
        <dbReference type="ARBA" id="ARBA00007150"/>
    </source>
</evidence>
<evidence type="ECO:0000256" key="6">
    <source>
        <dbReference type="ARBA" id="ARBA00023136"/>
    </source>
</evidence>
<comment type="function">
    <text evidence="7">Catalyzes the transfer of the diacylglyceryl group from phosphatidylglycerol to the sulfhydryl group of the N-terminal cysteine of a prolipoprotein, the first step in the formation of mature lipoproteins.</text>
</comment>
<dbReference type="GO" id="GO:0008961">
    <property type="term" value="F:phosphatidylglycerol-prolipoprotein diacylglyceryl transferase activity"/>
    <property type="evidence" value="ECO:0007669"/>
    <property type="project" value="UniProtKB-UniRule"/>
</dbReference>
<reference evidence="8 9" key="1">
    <citation type="submission" date="2020-07" db="EMBL/GenBank/DDBJ databases">
        <title>Alkalicella. sp. LB2 genome.</title>
        <authorList>
            <person name="Postec A."/>
            <person name="Quemeneur M."/>
        </authorList>
    </citation>
    <scope>NUCLEOTIDE SEQUENCE [LARGE SCALE GENOMIC DNA]</scope>
    <source>
        <strain evidence="8 9">LB2</strain>
    </source>
</reference>
<feature type="transmembrane region" description="Helical" evidence="7">
    <location>
        <begin position="186"/>
        <end position="204"/>
    </location>
</feature>
<name>A0A7G9WBK7_ALKCA</name>
<organism evidence="8 9">
    <name type="scientific">Alkalicella caledoniensis</name>
    <dbReference type="NCBI Taxonomy" id="2731377"/>
    <lineage>
        <taxon>Bacteria</taxon>
        <taxon>Bacillati</taxon>
        <taxon>Bacillota</taxon>
        <taxon>Clostridia</taxon>
        <taxon>Eubacteriales</taxon>
        <taxon>Proteinivoracaceae</taxon>
        <taxon>Alkalicella</taxon>
    </lineage>
</organism>
<evidence type="ECO:0000256" key="2">
    <source>
        <dbReference type="ARBA" id="ARBA00022475"/>
    </source>
</evidence>
<accession>A0A7G9WBK7</accession>
<keyword evidence="5 7" id="KW-1133">Transmembrane helix</keyword>
<comment type="catalytic activity">
    <reaction evidence="7">
        <text>L-cysteinyl-[prolipoprotein] + a 1,2-diacyl-sn-glycero-3-phospho-(1'-sn-glycerol) = an S-1,2-diacyl-sn-glyceryl-L-cysteinyl-[prolipoprotein] + sn-glycerol 1-phosphate + H(+)</text>
        <dbReference type="Rhea" id="RHEA:56712"/>
        <dbReference type="Rhea" id="RHEA-COMP:14679"/>
        <dbReference type="Rhea" id="RHEA-COMP:14680"/>
        <dbReference type="ChEBI" id="CHEBI:15378"/>
        <dbReference type="ChEBI" id="CHEBI:29950"/>
        <dbReference type="ChEBI" id="CHEBI:57685"/>
        <dbReference type="ChEBI" id="CHEBI:64716"/>
        <dbReference type="ChEBI" id="CHEBI:140658"/>
        <dbReference type="EC" id="2.5.1.145"/>
    </reaction>
</comment>
<dbReference type="UniPathway" id="UPA00664"/>
<evidence type="ECO:0000313" key="9">
    <source>
        <dbReference type="Proteomes" id="UP000516160"/>
    </source>
</evidence>
<comment type="subcellular location">
    <subcellularLocation>
        <location evidence="7">Cell membrane</location>
        <topology evidence="7">Multi-pass membrane protein</topology>
    </subcellularLocation>
</comment>
<feature type="binding site" evidence="7">
    <location>
        <position position="130"/>
    </location>
    <ligand>
        <name>a 1,2-diacyl-sn-glycero-3-phospho-(1'-sn-glycerol)</name>
        <dbReference type="ChEBI" id="CHEBI:64716"/>
    </ligand>
</feature>
<dbReference type="EC" id="2.5.1.145" evidence="7"/>
<keyword evidence="6 7" id="KW-0472">Membrane</keyword>
<dbReference type="AlphaFoldDB" id="A0A7G9WBK7"/>
<evidence type="ECO:0000313" key="8">
    <source>
        <dbReference type="EMBL" id="QNO16069.1"/>
    </source>
</evidence>
<comment type="similarity">
    <text evidence="1 7">Belongs to the Lgt family.</text>
</comment>
<keyword evidence="3 7" id="KW-0808">Transferase</keyword>
<comment type="pathway">
    <text evidence="7">Protein modification; lipoprotein biosynthesis (diacylglyceryl transfer).</text>
</comment>
<feature type="transmembrane region" description="Helical" evidence="7">
    <location>
        <begin position="87"/>
        <end position="105"/>
    </location>
</feature>
<dbReference type="PANTHER" id="PTHR30589">
    <property type="entry name" value="PROLIPOPROTEIN DIACYLGLYCERYL TRANSFERASE"/>
    <property type="match status" value="1"/>
</dbReference>
<dbReference type="Pfam" id="PF01790">
    <property type="entry name" value="LGT"/>
    <property type="match status" value="1"/>
</dbReference>
<dbReference type="KEGG" id="acae:HYG86_15485"/>
<dbReference type="PANTHER" id="PTHR30589:SF0">
    <property type="entry name" value="PHOSPHATIDYLGLYCEROL--PROLIPOPROTEIN DIACYLGLYCERYL TRANSFERASE"/>
    <property type="match status" value="1"/>
</dbReference>
<proteinExistence type="inferred from homology"/>
<evidence type="ECO:0000256" key="7">
    <source>
        <dbReference type="HAMAP-Rule" id="MF_01147"/>
    </source>
</evidence>